<dbReference type="GO" id="GO:0008168">
    <property type="term" value="F:methyltransferase activity"/>
    <property type="evidence" value="ECO:0007669"/>
    <property type="project" value="UniProtKB-KW"/>
</dbReference>
<name>A0AAN0RF79_9PROT</name>
<dbReference type="EC" id="2.1.1.-" evidence="1"/>
<keyword evidence="1" id="KW-0489">Methyltransferase</keyword>
<gene>
    <name evidence="1" type="ORF">GbCGDNIH3_1885</name>
</gene>
<dbReference type="GO" id="GO:0032259">
    <property type="term" value="P:methylation"/>
    <property type="evidence" value="ECO:0007669"/>
    <property type="project" value="UniProtKB-KW"/>
</dbReference>
<evidence type="ECO:0000313" key="2">
    <source>
        <dbReference type="Proteomes" id="UP000019438"/>
    </source>
</evidence>
<sequence>MTATGIGAGQIDRFALKDALENAIHAAPEDKTLLRRYFDVLGEISATYQGPLTVHLPGTAHAIRIRCGTDDSAICRGIFLDGWYDHALPASPRHILDLGAHAGFAAIYFANRYPDAHILCVEADTAHYRALLMNTLPYPRIAHLHGAVSAASGWASPMDIGRDRQSRDGWQRFTVEGETLSVGGQPSGGKLRAYGIKQILDQFGWQSADTIKCALSGDEAALFSASTSTWLDSVTTLLISRRKADAPLDVLNAMTDAELFEPVQGEGVTMLRRLGAGHSDSRPAPARLIETGTLRPVLWDGTEPALSQSCFLDDQAVLIQAGPMGATPTSLTIRRDFSGQSRLGGIIASPGDPDSIAQLSMTIRRVRDQAVLLQSELRLPAGQQATWNAATPLMQGLHDIRFSLETAADSSPDQAACIRLSHLIADIA</sequence>
<dbReference type="EMBL" id="CP003181">
    <property type="protein sequence ID" value="AHJ63765.1"/>
    <property type="molecule type" value="Genomic_DNA"/>
</dbReference>
<evidence type="ECO:0000313" key="1">
    <source>
        <dbReference type="EMBL" id="AHJ63765.1"/>
    </source>
</evidence>
<organism evidence="1 2">
    <name type="scientific">Granulibacter bethesdensis</name>
    <dbReference type="NCBI Taxonomy" id="364410"/>
    <lineage>
        <taxon>Bacteria</taxon>
        <taxon>Pseudomonadati</taxon>
        <taxon>Pseudomonadota</taxon>
        <taxon>Alphaproteobacteria</taxon>
        <taxon>Acetobacterales</taxon>
        <taxon>Acetobacteraceae</taxon>
        <taxon>Granulibacter</taxon>
    </lineage>
</organism>
<dbReference type="Proteomes" id="UP000019438">
    <property type="component" value="Chromosome"/>
</dbReference>
<protein>
    <submittedName>
        <fullName evidence="1">O-methyltransferase</fullName>
        <ecNumber evidence="1">2.1.1.-</ecNumber>
    </submittedName>
</protein>
<dbReference type="SUPFAM" id="SSF53335">
    <property type="entry name" value="S-adenosyl-L-methionine-dependent methyltransferases"/>
    <property type="match status" value="1"/>
</dbReference>
<keyword evidence="1" id="KW-0808">Transferase</keyword>
<dbReference type="AlphaFoldDB" id="A0AAN0RF79"/>
<reference evidence="2" key="1">
    <citation type="submission" date="2012-06" db="EMBL/GenBank/DDBJ databases">
        <title>Genome analysis of multiple Granulibacter bethesdensis isolates demonstrates substantial genome diversity.</title>
        <authorList>
            <person name="Greenberg D.E."/>
            <person name="Porcella S.F."/>
            <person name="Zarember K."/>
            <person name="Zelazny A.M."/>
            <person name="Bruno D."/>
            <person name="Martens C."/>
            <person name="Barbian K.D."/>
            <person name="Jaske E."/>
            <person name="Holland S.M."/>
        </authorList>
    </citation>
    <scope>NUCLEOTIDE SEQUENCE [LARGE SCALE GENOMIC DNA]</scope>
    <source>
        <strain evidence="2">CGDNIH3</strain>
    </source>
</reference>
<accession>A0AAN0RF79</accession>
<dbReference type="InterPro" id="IPR029063">
    <property type="entry name" value="SAM-dependent_MTases_sf"/>
</dbReference>
<dbReference type="RefSeq" id="WP_025287224.1">
    <property type="nucleotide sequence ID" value="NZ_CP003181.2"/>
</dbReference>
<dbReference type="KEGG" id="gbc:GbCGDNIH3_1885"/>
<dbReference type="Gene3D" id="3.40.50.150">
    <property type="entry name" value="Vaccinia Virus protein VP39"/>
    <property type="match status" value="1"/>
</dbReference>
<proteinExistence type="predicted"/>